<evidence type="ECO:0000256" key="7">
    <source>
        <dbReference type="PIRSR" id="PIRSR602401-1"/>
    </source>
</evidence>
<organism evidence="9 10">
    <name type="scientific">Cocleimonas flava</name>
    <dbReference type="NCBI Taxonomy" id="634765"/>
    <lineage>
        <taxon>Bacteria</taxon>
        <taxon>Pseudomonadati</taxon>
        <taxon>Pseudomonadota</taxon>
        <taxon>Gammaproteobacteria</taxon>
        <taxon>Thiotrichales</taxon>
        <taxon>Thiotrichaceae</taxon>
        <taxon>Cocleimonas</taxon>
    </lineage>
</organism>
<evidence type="ECO:0000256" key="1">
    <source>
        <dbReference type="ARBA" id="ARBA00010617"/>
    </source>
</evidence>
<evidence type="ECO:0000256" key="6">
    <source>
        <dbReference type="ARBA" id="ARBA00023033"/>
    </source>
</evidence>
<dbReference type="EMBL" id="SMFQ01000004">
    <property type="protein sequence ID" value="TCJ84705.1"/>
    <property type="molecule type" value="Genomic_DNA"/>
</dbReference>
<dbReference type="GO" id="GO:0020037">
    <property type="term" value="F:heme binding"/>
    <property type="evidence" value="ECO:0007669"/>
    <property type="project" value="InterPro"/>
</dbReference>
<dbReference type="Pfam" id="PF00067">
    <property type="entry name" value="p450"/>
    <property type="match status" value="1"/>
</dbReference>
<dbReference type="InterPro" id="IPR017972">
    <property type="entry name" value="Cyt_P450_CS"/>
</dbReference>
<dbReference type="PRINTS" id="PR00385">
    <property type="entry name" value="P450"/>
</dbReference>
<keyword evidence="5 7" id="KW-0408">Iron</keyword>
<sequence length="456" mass="51992">MSDFIPPYPKRHTKEINPFQALYYAQQDLLSIWDEESFEVEFMHRKILKQNIFIANSPDLVRYIFVEAKENYERKSPQMRRALEPLLGDGLFISDGDTWASRRKIQMPLFDSAHIKMFSRVMTSTIHEMAEEWAKVPEGGEVNVHTEMGKLTAEIIARTLFGEKLGSENSAAVVDAFAAYQSVVKQMALSNFLGLPDWWPNVNAKVGKARKAAKTIHNAVDAIIAKAEEGGHDGTLVAELLKANQTESGIDTMTKEQIRNELIVLFMAGHETTANVLAWTWYLISQAPEVEKKLHAELDEVLQGRTPEFADVDKLKYTRAILDETMRLYPPVPILSREALEGDTIRGKKVPPGSIMLIVPWLIQRHKKYWDKPDHFIPERFMPDAPKPIKFTYIPFSAGPRVCLAKNFGIIESVLSIAILAQKFRLSLDENQKVEHECRLTLRPKGRLPMKIQNRN</sequence>
<keyword evidence="6 8" id="KW-0503">Monooxygenase</keyword>
<dbReference type="AlphaFoldDB" id="A0A4V2P879"/>
<dbReference type="InterPro" id="IPR002401">
    <property type="entry name" value="Cyt_P450_E_grp-I"/>
</dbReference>
<dbReference type="GO" id="GO:0016705">
    <property type="term" value="F:oxidoreductase activity, acting on paired donors, with incorporation or reduction of molecular oxygen"/>
    <property type="evidence" value="ECO:0007669"/>
    <property type="project" value="InterPro"/>
</dbReference>
<accession>A0A4V2P879</accession>
<dbReference type="GO" id="GO:0005506">
    <property type="term" value="F:iron ion binding"/>
    <property type="evidence" value="ECO:0007669"/>
    <property type="project" value="InterPro"/>
</dbReference>
<dbReference type="InterPro" id="IPR050196">
    <property type="entry name" value="Cytochrome_P450_Monoox"/>
</dbReference>
<dbReference type="InterPro" id="IPR036396">
    <property type="entry name" value="Cyt_P450_sf"/>
</dbReference>
<evidence type="ECO:0000313" key="10">
    <source>
        <dbReference type="Proteomes" id="UP000294887"/>
    </source>
</evidence>
<dbReference type="SUPFAM" id="SSF48264">
    <property type="entry name" value="Cytochrome P450"/>
    <property type="match status" value="1"/>
</dbReference>
<proteinExistence type="inferred from homology"/>
<comment type="cofactor">
    <cofactor evidence="7">
        <name>heme</name>
        <dbReference type="ChEBI" id="CHEBI:30413"/>
    </cofactor>
</comment>
<evidence type="ECO:0000256" key="8">
    <source>
        <dbReference type="RuleBase" id="RU000461"/>
    </source>
</evidence>
<dbReference type="PANTHER" id="PTHR24291:SF50">
    <property type="entry name" value="BIFUNCTIONAL ALBAFLAVENONE MONOOXYGENASE_TERPENE SYNTHASE"/>
    <property type="match status" value="1"/>
</dbReference>
<evidence type="ECO:0000256" key="3">
    <source>
        <dbReference type="ARBA" id="ARBA00022723"/>
    </source>
</evidence>
<dbReference type="PRINTS" id="PR00463">
    <property type="entry name" value="EP450I"/>
</dbReference>
<dbReference type="PROSITE" id="PS00086">
    <property type="entry name" value="CYTOCHROME_P450"/>
    <property type="match status" value="1"/>
</dbReference>
<dbReference type="GO" id="GO:0004497">
    <property type="term" value="F:monooxygenase activity"/>
    <property type="evidence" value="ECO:0007669"/>
    <property type="project" value="UniProtKB-KW"/>
</dbReference>
<evidence type="ECO:0000256" key="2">
    <source>
        <dbReference type="ARBA" id="ARBA00022617"/>
    </source>
</evidence>
<feature type="binding site" description="axial binding residue" evidence="7">
    <location>
        <position position="403"/>
    </location>
    <ligand>
        <name>heme</name>
        <dbReference type="ChEBI" id="CHEBI:30413"/>
    </ligand>
    <ligandPart>
        <name>Fe</name>
        <dbReference type="ChEBI" id="CHEBI:18248"/>
    </ligandPart>
</feature>
<reference evidence="9 10" key="1">
    <citation type="submission" date="2019-03" db="EMBL/GenBank/DDBJ databases">
        <title>Genomic Encyclopedia of Type Strains, Phase IV (KMG-IV): sequencing the most valuable type-strain genomes for metagenomic binning, comparative biology and taxonomic classification.</title>
        <authorList>
            <person name="Goeker M."/>
        </authorList>
    </citation>
    <scope>NUCLEOTIDE SEQUENCE [LARGE SCALE GENOMIC DNA]</scope>
    <source>
        <strain evidence="9 10">DSM 24830</strain>
    </source>
</reference>
<dbReference type="OrthoDB" id="9764248at2"/>
<evidence type="ECO:0000313" key="9">
    <source>
        <dbReference type="EMBL" id="TCJ84705.1"/>
    </source>
</evidence>
<dbReference type="RefSeq" id="WP_131906444.1">
    <property type="nucleotide sequence ID" value="NZ_BAAAFU010000006.1"/>
</dbReference>
<keyword evidence="2 7" id="KW-0349">Heme</keyword>
<dbReference type="InterPro" id="IPR001128">
    <property type="entry name" value="Cyt_P450"/>
</dbReference>
<keyword evidence="4 8" id="KW-0560">Oxidoreductase</keyword>
<keyword evidence="10" id="KW-1185">Reference proteome</keyword>
<dbReference type="Proteomes" id="UP000294887">
    <property type="component" value="Unassembled WGS sequence"/>
</dbReference>
<evidence type="ECO:0000256" key="4">
    <source>
        <dbReference type="ARBA" id="ARBA00023002"/>
    </source>
</evidence>
<comment type="similarity">
    <text evidence="1 8">Belongs to the cytochrome P450 family.</text>
</comment>
<dbReference type="PANTHER" id="PTHR24291">
    <property type="entry name" value="CYTOCHROME P450 FAMILY 4"/>
    <property type="match status" value="1"/>
</dbReference>
<comment type="caution">
    <text evidence="9">The sequence shown here is derived from an EMBL/GenBank/DDBJ whole genome shotgun (WGS) entry which is preliminary data.</text>
</comment>
<dbReference type="Gene3D" id="1.10.630.10">
    <property type="entry name" value="Cytochrome P450"/>
    <property type="match status" value="1"/>
</dbReference>
<evidence type="ECO:0000256" key="5">
    <source>
        <dbReference type="ARBA" id="ARBA00023004"/>
    </source>
</evidence>
<protein>
    <submittedName>
        <fullName evidence="9">Cytochrome P450</fullName>
    </submittedName>
</protein>
<gene>
    <name evidence="9" type="ORF">EV695_2665</name>
</gene>
<name>A0A4V2P879_9GAMM</name>
<keyword evidence="3 7" id="KW-0479">Metal-binding</keyword>